<dbReference type="EMBL" id="LECT01000015">
    <property type="protein sequence ID" value="KLU06389.1"/>
    <property type="molecule type" value="Genomic_DNA"/>
</dbReference>
<reference evidence="3" key="1">
    <citation type="submission" date="2015-05" db="EMBL/GenBank/DDBJ databases">
        <title>Permanent draft genome of Rhodopirellula islandicus K833.</title>
        <authorList>
            <person name="Kizina J."/>
            <person name="Richter M."/>
            <person name="Glockner F.O."/>
            <person name="Harder J."/>
        </authorList>
    </citation>
    <scope>NUCLEOTIDE SEQUENCE [LARGE SCALE GENOMIC DNA]</scope>
    <source>
        <strain evidence="3">K833</strain>
    </source>
</reference>
<evidence type="ECO:0000313" key="4">
    <source>
        <dbReference type="Proteomes" id="UP000036367"/>
    </source>
</evidence>
<organism evidence="3 4">
    <name type="scientific">Rhodopirellula islandica</name>
    <dbReference type="NCBI Taxonomy" id="595434"/>
    <lineage>
        <taxon>Bacteria</taxon>
        <taxon>Pseudomonadati</taxon>
        <taxon>Planctomycetota</taxon>
        <taxon>Planctomycetia</taxon>
        <taxon>Pirellulales</taxon>
        <taxon>Pirellulaceae</taxon>
        <taxon>Rhodopirellula</taxon>
    </lineage>
</organism>
<feature type="chain" id="PRO_5005250157" description="Signal peptide and transmembrane protein" evidence="2">
    <location>
        <begin position="39"/>
        <end position="242"/>
    </location>
</feature>
<proteinExistence type="predicted"/>
<evidence type="ECO:0000313" key="3">
    <source>
        <dbReference type="EMBL" id="KLU06389.1"/>
    </source>
</evidence>
<feature type="signal peptide" evidence="2">
    <location>
        <begin position="1"/>
        <end position="38"/>
    </location>
</feature>
<dbReference type="AlphaFoldDB" id="A0A0J1ELJ9"/>
<sequence>MSLVFAKHFDWHITLNPQATLMKRILLFLAFLACSTHAGTSQDAVEANAFESDVAKTAIAKFDERLRFLDRKLKEQISLAQETLRSDLEAALSTVVEEKDFAEANRISALLDRKLDSFVEQRTQTGSQAEDAPDDDKQLIANLKEHIAELKAQRKTPEPPDPVVGRWDYGNGNVCDYTPDGLVVLRGKPIGLWAKVGNKQYLVAFLRNFADGSSEEIMLHPDGKHATSVGSKSSVQLTRIGK</sequence>
<keyword evidence="4" id="KW-1185">Reference proteome</keyword>
<evidence type="ECO:0000256" key="1">
    <source>
        <dbReference type="SAM" id="MobiDB-lite"/>
    </source>
</evidence>
<keyword evidence="2" id="KW-0732">Signal</keyword>
<name>A0A0J1ELJ9_RHOIS</name>
<dbReference type="STRING" id="595434.RISK_001600"/>
<protein>
    <recommendedName>
        <fullName evidence="5">Signal peptide and transmembrane protein</fullName>
    </recommendedName>
</protein>
<feature type="compositionally biased region" description="Polar residues" evidence="1">
    <location>
        <begin position="228"/>
        <end position="242"/>
    </location>
</feature>
<evidence type="ECO:0000256" key="2">
    <source>
        <dbReference type="SAM" id="SignalP"/>
    </source>
</evidence>
<dbReference type="Proteomes" id="UP000036367">
    <property type="component" value="Unassembled WGS sequence"/>
</dbReference>
<evidence type="ECO:0008006" key="5">
    <source>
        <dbReference type="Google" id="ProtNLM"/>
    </source>
</evidence>
<gene>
    <name evidence="3" type="ORF">RISK_001600</name>
</gene>
<feature type="region of interest" description="Disordered" evidence="1">
    <location>
        <begin position="222"/>
        <end position="242"/>
    </location>
</feature>
<dbReference type="OrthoDB" id="268694at2"/>
<comment type="caution">
    <text evidence="3">The sequence shown here is derived from an EMBL/GenBank/DDBJ whole genome shotgun (WGS) entry which is preliminary data.</text>
</comment>
<dbReference type="RefSeq" id="WP_150122507.1">
    <property type="nucleotide sequence ID" value="NZ_LECT01000015.1"/>
</dbReference>
<dbReference type="PATRIC" id="fig|595434.4.peg.1533"/>
<accession>A0A0J1ELJ9</accession>